<dbReference type="AlphaFoldDB" id="A0A6A6VSU4"/>
<dbReference type="SUPFAM" id="SSF56801">
    <property type="entry name" value="Acetyl-CoA synthetase-like"/>
    <property type="match status" value="1"/>
</dbReference>
<sequence>MARYERTRQSASLFPQTGPFANKLVGVFDIHGFQPSKTAAIIQLIDSEADPNVAQHIQDLEDLLGDRLPPYMVPSIWVPLKDLPLTASGKLNRHLLEDWLSNLDSQSVAEINNTRHPSTTVGPKTRKQLVLRNACSDILNSSPAEIDIERSYVCKWRGFNFSNASVVLLPYFRPDTLSP</sequence>
<dbReference type="Proteomes" id="UP000799437">
    <property type="component" value="Unassembled WGS sequence"/>
</dbReference>
<reference evidence="1" key="1">
    <citation type="journal article" date="2020" name="Stud. Mycol.">
        <title>101 Dothideomycetes genomes: a test case for predicting lifestyles and emergence of pathogens.</title>
        <authorList>
            <person name="Haridas S."/>
            <person name="Albert R."/>
            <person name="Binder M."/>
            <person name="Bloem J."/>
            <person name="Labutti K."/>
            <person name="Salamov A."/>
            <person name="Andreopoulos B."/>
            <person name="Baker S."/>
            <person name="Barry K."/>
            <person name="Bills G."/>
            <person name="Bluhm B."/>
            <person name="Cannon C."/>
            <person name="Castanera R."/>
            <person name="Culley D."/>
            <person name="Daum C."/>
            <person name="Ezra D."/>
            <person name="Gonzalez J."/>
            <person name="Henrissat B."/>
            <person name="Kuo A."/>
            <person name="Liang C."/>
            <person name="Lipzen A."/>
            <person name="Lutzoni F."/>
            <person name="Magnuson J."/>
            <person name="Mondo S."/>
            <person name="Nolan M."/>
            <person name="Ohm R."/>
            <person name="Pangilinan J."/>
            <person name="Park H.-J."/>
            <person name="Ramirez L."/>
            <person name="Alfaro M."/>
            <person name="Sun H."/>
            <person name="Tritt A."/>
            <person name="Yoshinaga Y."/>
            <person name="Zwiers L.-H."/>
            <person name="Turgeon B."/>
            <person name="Goodwin S."/>
            <person name="Spatafora J."/>
            <person name="Crous P."/>
            <person name="Grigoriev I."/>
        </authorList>
    </citation>
    <scope>NUCLEOTIDE SEQUENCE</scope>
    <source>
        <strain evidence="1">CBS 121739</strain>
    </source>
</reference>
<dbReference type="GO" id="GO:0044550">
    <property type="term" value="P:secondary metabolite biosynthetic process"/>
    <property type="evidence" value="ECO:0007669"/>
    <property type="project" value="TreeGrafter"/>
</dbReference>
<evidence type="ECO:0008006" key="3">
    <source>
        <dbReference type="Google" id="ProtNLM"/>
    </source>
</evidence>
<dbReference type="GO" id="GO:0016874">
    <property type="term" value="F:ligase activity"/>
    <property type="evidence" value="ECO:0007669"/>
    <property type="project" value="UniProtKB-KW"/>
</dbReference>
<name>A0A6A6VSU4_9PEZI</name>
<dbReference type="GO" id="GO:0043041">
    <property type="term" value="P:amino acid activation for nonribosomal peptide biosynthetic process"/>
    <property type="evidence" value="ECO:0007669"/>
    <property type="project" value="TreeGrafter"/>
</dbReference>
<dbReference type="GeneID" id="54489639"/>
<dbReference type="RefSeq" id="XP_033595400.1">
    <property type="nucleotide sequence ID" value="XM_033748585.1"/>
</dbReference>
<dbReference type="PANTHER" id="PTHR45527:SF15">
    <property type="entry name" value="NONRIBOSOMAL PEPTIDE SYNTHETASE EASA-RELATED"/>
    <property type="match status" value="1"/>
</dbReference>
<gene>
    <name evidence="1" type="ORF">EJ05DRAFT_515256</name>
</gene>
<organism evidence="1 2">
    <name type="scientific">Pseudovirgaria hyperparasitica</name>
    <dbReference type="NCBI Taxonomy" id="470096"/>
    <lineage>
        <taxon>Eukaryota</taxon>
        <taxon>Fungi</taxon>
        <taxon>Dikarya</taxon>
        <taxon>Ascomycota</taxon>
        <taxon>Pezizomycotina</taxon>
        <taxon>Dothideomycetes</taxon>
        <taxon>Dothideomycetes incertae sedis</taxon>
        <taxon>Acrospermales</taxon>
        <taxon>Acrospermaceae</taxon>
        <taxon>Pseudovirgaria</taxon>
    </lineage>
</organism>
<keyword evidence="2" id="KW-1185">Reference proteome</keyword>
<evidence type="ECO:0000313" key="1">
    <source>
        <dbReference type="EMBL" id="KAF2752949.1"/>
    </source>
</evidence>
<dbReference type="GO" id="GO:0005737">
    <property type="term" value="C:cytoplasm"/>
    <property type="evidence" value="ECO:0007669"/>
    <property type="project" value="TreeGrafter"/>
</dbReference>
<protein>
    <recommendedName>
        <fullName evidence="3">Acetyl-CoA synthetase-like protein</fullName>
    </recommendedName>
</protein>
<dbReference type="OrthoDB" id="416786at2759"/>
<accession>A0A6A6VSU4</accession>
<dbReference type="GO" id="GO:0031177">
    <property type="term" value="F:phosphopantetheine binding"/>
    <property type="evidence" value="ECO:0007669"/>
    <property type="project" value="TreeGrafter"/>
</dbReference>
<dbReference type="PANTHER" id="PTHR45527">
    <property type="entry name" value="NONRIBOSOMAL PEPTIDE SYNTHETASE"/>
    <property type="match status" value="1"/>
</dbReference>
<dbReference type="EMBL" id="ML996589">
    <property type="protein sequence ID" value="KAF2752949.1"/>
    <property type="molecule type" value="Genomic_DNA"/>
</dbReference>
<dbReference type="InterPro" id="IPR045851">
    <property type="entry name" value="AMP-bd_C_sf"/>
</dbReference>
<proteinExistence type="predicted"/>
<dbReference type="Gene3D" id="3.30.300.30">
    <property type="match status" value="1"/>
</dbReference>
<evidence type="ECO:0000313" key="2">
    <source>
        <dbReference type="Proteomes" id="UP000799437"/>
    </source>
</evidence>